<keyword evidence="2" id="KW-1185">Reference proteome</keyword>
<dbReference type="Proteomes" id="UP000823775">
    <property type="component" value="Unassembled WGS sequence"/>
</dbReference>
<gene>
    <name evidence="1" type="ORF">HAX54_009070</name>
</gene>
<comment type="caution">
    <text evidence="1">The sequence shown here is derived from an EMBL/GenBank/DDBJ whole genome shotgun (WGS) entry which is preliminary data.</text>
</comment>
<evidence type="ECO:0000313" key="2">
    <source>
        <dbReference type="Proteomes" id="UP000823775"/>
    </source>
</evidence>
<accession>A0ABS8TEC6</accession>
<protein>
    <submittedName>
        <fullName evidence="1">Uncharacterized protein</fullName>
    </submittedName>
</protein>
<reference evidence="1 2" key="1">
    <citation type="journal article" date="2021" name="BMC Genomics">
        <title>Datura genome reveals duplications of psychoactive alkaloid biosynthetic genes and high mutation rate following tissue culture.</title>
        <authorList>
            <person name="Rajewski A."/>
            <person name="Carter-House D."/>
            <person name="Stajich J."/>
            <person name="Litt A."/>
        </authorList>
    </citation>
    <scope>NUCLEOTIDE SEQUENCE [LARGE SCALE GENOMIC DNA]</scope>
    <source>
        <strain evidence="1">AR-01</strain>
    </source>
</reference>
<dbReference type="EMBL" id="JACEIK010001488">
    <property type="protein sequence ID" value="MCD7469820.1"/>
    <property type="molecule type" value="Genomic_DNA"/>
</dbReference>
<organism evidence="1 2">
    <name type="scientific">Datura stramonium</name>
    <name type="common">Jimsonweed</name>
    <name type="synonym">Common thornapple</name>
    <dbReference type="NCBI Taxonomy" id="4076"/>
    <lineage>
        <taxon>Eukaryota</taxon>
        <taxon>Viridiplantae</taxon>
        <taxon>Streptophyta</taxon>
        <taxon>Embryophyta</taxon>
        <taxon>Tracheophyta</taxon>
        <taxon>Spermatophyta</taxon>
        <taxon>Magnoliopsida</taxon>
        <taxon>eudicotyledons</taxon>
        <taxon>Gunneridae</taxon>
        <taxon>Pentapetalae</taxon>
        <taxon>asterids</taxon>
        <taxon>lamiids</taxon>
        <taxon>Solanales</taxon>
        <taxon>Solanaceae</taxon>
        <taxon>Solanoideae</taxon>
        <taxon>Datureae</taxon>
        <taxon>Datura</taxon>
    </lineage>
</organism>
<proteinExistence type="predicted"/>
<name>A0ABS8TEC6_DATST</name>
<sequence length="100" mass="11254">MTRPPFIVTALTVLIPNSRQWIHTMDHYIPNGSLYLPIVLELASSLSSEIHSMAAFNQPMSHLGSLFLRKGLGELITRHYNGVVVSNSLFLRSRSMTPEF</sequence>
<evidence type="ECO:0000313" key="1">
    <source>
        <dbReference type="EMBL" id="MCD7469820.1"/>
    </source>
</evidence>